<dbReference type="GeneID" id="17322654"/>
<dbReference type="EMBL" id="HG001718">
    <property type="protein sequence ID" value="CDF35129.1"/>
    <property type="molecule type" value="Genomic_DNA"/>
</dbReference>
<reference evidence="2" key="1">
    <citation type="journal article" date="2013" name="Proc. Natl. Acad. Sci. U.S.A.">
        <title>Genome structure and metabolic features in the red seaweed Chondrus crispus shed light on evolution of the Archaeplastida.</title>
        <authorList>
            <person name="Collen J."/>
            <person name="Porcel B."/>
            <person name="Carre W."/>
            <person name="Ball S.G."/>
            <person name="Chaparro C."/>
            <person name="Tonon T."/>
            <person name="Barbeyron T."/>
            <person name="Michel G."/>
            <person name="Noel B."/>
            <person name="Valentin K."/>
            <person name="Elias M."/>
            <person name="Artiguenave F."/>
            <person name="Arun A."/>
            <person name="Aury J.M."/>
            <person name="Barbosa-Neto J.F."/>
            <person name="Bothwell J.H."/>
            <person name="Bouget F.Y."/>
            <person name="Brillet L."/>
            <person name="Cabello-Hurtado F."/>
            <person name="Capella-Gutierrez S."/>
            <person name="Charrier B."/>
            <person name="Cladiere L."/>
            <person name="Cock J.M."/>
            <person name="Coelho S.M."/>
            <person name="Colleoni C."/>
            <person name="Czjzek M."/>
            <person name="Da Silva C."/>
            <person name="Delage L."/>
            <person name="Denoeud F."/>
            <person name="Deschamps P."/>
            <person name="Dittami S.M."/>
            <person name="Gabaldon T."/>
            <person name="Gachon C.M."/>
            <person name="Groisillier A."/>
            <person name="Herve C."/>
            <person name="Jabbari K."/>
            <person name="Katinka M."/>
            <person name="Kloareg B."/>
            <person name="Kowalczyk N."/>
            <person name="Labadie K."/>
            <person name="Leblanc C."/>
            <person name="Lopez P.J."/>
            <person name="McLachlan D.H."/>
            <person name="Meslet-Cladiere L."/>
            <person name="Moustafa A."/>
            <person name="Nehr Z."/>
            <person name="Nyvall Collen P."/>
            <person name="Panaud O."/>
            <person name="Partensky F."/>
            <person name="Poulain J."/>
            <person name="Rensing S.A."/>
            <person name="Rousvoal S."/>
            <person name="Samson G."/>
            <person name="Symeonidi A."/>
            <person name="Weissenbach J."/>
            <person name="Zambounis A."/>
            <person name="Wincker P."/>
            <person name="Boyen C."/>
        </authorList>
    </citation>
    <scope>NUCLEOTIDE SEQUENCE [LARGE SCALE GENOMIC DNA]</scope>
    <source>
        <strain evidence="2">cv. Stackhouse</strain>
    </source>
</reference>
<sequence>MWQAAGGKGISDLARIKQTKYLSLEWGLLQQGRYNPLHEADSSITLPHRQKHPLALGSRHRTFSIQPQHLPY</sequence>
<dbReference type="KEGG" id="ccp:CHC_T00003066001"/>
<accession>R7QAN4</accession>
<gene>
    <name evidence="1" type="ORF">CHC_T00003066001</name>
</gene>
<evidence type="ECO:0000313" key="2">
    <source>
        <dbReference type="Proteomes" id="UP000012073"/>
    </source>
</evidence>
<evidence type="ECO:0000313" key="1">
    <source>
        <dbReference type="EMBL" id="CDF35129.1"/>
    </source>
</evidence>
<dbReference type="Proteomes" id="UP000012073">
    <property type="component" value="Unassembled WGS sequence"/>
</dbReference>
<dbReference type="RefSeq" id="XP_005714948.1">
    <property type="nucleotide sequence ID" value="XM_005714891.1"/>
</dbReference>
<proteinExistence type="predicted"/>
<name>R7QAN4_CHOCR</name>
<keyword evidence="2" id="KW-1185">Reference proteome</keyword>
<dbReference type="AlphaFoldDB" id="R7QAN4"/>
<protein>
    <submittedName>
        <fullName evidence="1">Uncharacterized protein</fullName>
    </submittedName>
</protein>
<dbReference type="Gramene" id="CDF35129">
    <property type="protein sequence ID" value="CDF35129"/>
    <property type="gene ID" value="CHC_T00003066001"/>
</dbReference>
<organism evidence="1 2">
    <name type="scientific">Chondrus crispus</name>
    <name type="common">Carrageen Irish moss</name>
    <name type="synonym">Polymorpha crispa</name>
    <dbReference type="NCBI Taxonomy" id="2769"/>
    <lineage>
        <taxon>Eukaryota</taxon>
        <taxon>Rhodophyta</taxon>
        <taxon>Florideophyceae</taxon>
        <taxon>Rhodymeniophycidae</taxon>
        <taxon>Gigartinales</taxon>
        <taxon>Gigartinaceae</taxon>
        <taxon>Chondrus</taxon>
    </lineage>
</organism>